<dbReference type="SUPFAM" id="SSF53474">
    <property type="entry name" value="alpha/beta-Hydrolases"/>
    <property type="match status" value="1"/>
</dbReference>
<dbReference type="SUPFAM" id="SSF49785">
    <property type="entry name" value="Galactose-binding domain-like"/>
    <property type="match status" value="1"/>
</dbReference>
<dbReference type="PANTHER" id="PTHR43056:SF10">
    <property type="entry name" value="COCE_NOND FAMILY, PUTATIVE (AFU_ORTHOLOGUE AFUA_7G00600)-RELATED"/>
    <property type="match status" value="1"/>
</dbReference>
<dbReference type="InterPro" id="IPR000383">
    <property type="entry name" value="Xaa-Pro-like_dom"/>
</dbReference>
<dbReference type="InterPro" id="IPR008979">
    <property type="entry name" value="Galactose-bd-like_sf"/>
</dbReference>
<dbReference type="Proteomes" id="UP000615026">
    <property type="component" value="Unassembled WGS sequence"/>
</dbReference>
<dbReference type="Gene3D" id="1.10.3020.10">
    <property type="entry name" value="alpha-amino acid ester hydrolase ( Helical cap domain)"/>
    <property type="match status" value="1"/>
</dbReference>
<keyword evidence="4" id="KW-1185">Reference proteome</keyword>
<evidence type="ECO:0000259" key="2">
    <source>
        <dbReference type="SMART" id="SM00939"/>
    </source>
</evidence>
<evidence type="ECO:0000256" key="1">
    <source>
        <dbReference type="ARBA" id="ARBA00022801"/>
    </source>
</evidence>
<accession>A0A929F8B5</accession>
<dbReference type="InterPro" id="IPR005674">
    <property type="entry name" value="CocE/Ser_esterase"/>
</dbReference>
<dbReference type="AlphaFoldDB" id="A0A929F8B5"/>
<organism evidence="3 4">
    <name type="scientific">Leptolyngbya cf. ectocarpi LEGE 11479</name>
    <dbReference type="NCBI Taxonomy" id="1828722"/>
    <lineage>
        <taxon>Bacteria</taxon>
        <taxon>Bacillati</taxon>
        <taxon>Cyanobacteriota</taxon>
        <taxon>Cyanophyceae</taxon>
        <taxon>Leptolyngbyales</taxon>
        <taxon>Leptolyngbyaceae</taxon>
        <taxon>Leptolyngbya group</taxon>
        <taxon>Leptolyngbya</taxon>
    </lineage>
</organism>
<dbReference type="RefSeq" id="WP_193995111.1">
    <property type="nucleotide sequence ID" value="NZ_JADEXP010000247.1"/>
</dbReference>
<proteinExistence type="predicted"/>
<dbReference type="Pfam" id="PF02129">
    <property type="entry name" value="Peptidase_S15"/>
    <property type="match status" value="1"/>
</dbReference>
<dbReference type="NCBIfam" id="TIGR00976">
    <property type="entry name" value="CocE_NonD"/>
    <property type="match status" value="1"/>
</dbReference>
<keyword evidence="1 3" id="KW-0378">Hydrolase</keyword>
<dbReference type="SMART" id="SM00939">
    <property type="entry name" value="PepX_C"/>
    <property type="match status" value="1"/>
</dbReference>
<feature type="domain" description="Xaa-Pro dipeptidyl-peptidase C-terminal" evidence="2">
    <location>
        <begin position="305"/>
        <end position="542"/>
    </location>
</feature>
<name>A0A929F8B5_LEPEC</name>
<comment type="caution">
    <text evidence="3">The sequence shown here is derived from an EMBL/GenBank/DDBJ whole genome shotgun (WGS) entry which is preliminary data.</text>
</comment>
<dbReference type="EMBL" id="JADEXP010000247">
    <property type="protein sequence ID" value="MBE9069200.1"/>
    <property type="molecule type" value="Genomic_DNA"/>
</dbReference>
<evidence type="ECO:0000313" key="4">
    <source>
        <dbReference type="Proteomes" id="UP000615026"/>
    </source>
</evidence>
<protein>
    <submittedName>
        <fullName evidence="3">CocE/NonD family hydrolase</fullName>
    </submittedName>
</protein>
<dbReference type="InterPro" id="IPR050585">
    <property type="entry name" value="Xaa-Pro_dipeptidyl-ppase/CocE"/>
</dbReference>
<gene>
    <name evidence="3" type="ORF">IQ260_21375</name>
</gene>
<dbReference type="InterPro" id="IPR029058">
    <property type="entry name" value="AB_hydrolase_fold"/>
</dbReference>
<sequence>MSSGVFSVKPKQVHSLLTRDGVRLDADVYAPDGVGPWPVLLMRQPYGRAIASTVVYAHPTWYAAHGYIVVIQDVRGRGTSEGSFDLFAHEVDDGYDSVQWAAELPGSNGQVGMYGFSYQGMTQLYAAQARPPALKALAPAMVGYDLYQDWAYENGALRLQAGLGWAIQLAAESARLKGDKTAFNALRAASRNLPLNGAVTAAPEVLKHYAPDSFWHDWVAHPQDDDYWQALKPDLVDVDVPMLHVGGWFDPYLTGDIRLFKEMAGRSQHPQHFWVGPWTHIPWSRKVGEVDFGPEAMNPIDRLQVQWFDYFLKGKGRLDQRAINVFEMGSHCWRRLDAWPAEGQTQTYYLRSSGLAGMRGDDGELVMSPAASSTGRDVLVHDPWRPVPALGGHVSWPGGSCDRTALDGRSDILTYTTPLLERDLAVAGEVVVSLKIQTDAASYDVCAILSVVQPDGRVFNLTQGYRRIFEASNASVSVPLQPTCFRLSAGQALRLSLSAACFPAYTVNPGTGADSLDTVPTIEHQIITLVIYQGDHTLLVLPLA</sequence>
<dbReference type="GO" id="GO:0008239">
    <property type="term" value="F:dipeptidyl-peptidase activity"/>
    <property type="evidence" value="ECO:0007669"/>
    <property type="project" value="InterPro"/>
</dbReference>
<dbReference type="Gene3D" id="3.40.50.1820">
    <property type="entry name" value="alpha/beta hydrolase"/>
    <property type="match status" value="1"/>
</dbReference>
<reference evidence="3" key="1">
    <citation type="submission" date="2020-10" db="EMBL/GenBank/DDBJ databases">
        <authorList>
            <person name="Castelo-Branco R."/>
            <person name="Eusebio N."/>
            <person name="Adriana R."/>
            <person name="Vieira A."/>
            <person name="Brugerolle De Fraissinette N."/>
            <person name="Rezende De Castro R."/>
            <person name="Schneider M.P."/>
            <person name="Vasconcelos V."/>
            <person name="Leao P.N."/>
        </authorList>
    </citation>
    <scope>NUCLEOTIDE SEQUENCE</scope>
    <source>
        <strain evidence="3">LEGE 11479</strain>
    </source>
</reference>
<dbReference type="Gene3D" id="2.60.120.260">
    <property type="entry name" value="Galactose-binding domain-like"/>
    <property type="match status" value="1"/>
</dbReference>
<evidence type="ECO:0000313" key="3">
    <source>
        <dbReference type="EMBL" id="MBE9069200.1"/>
    </source>
</evidence>
<dbReference type="InterPro" id="IPR013736">
    <property type="entry name" value="Xaa-Pro_dipept_C"/>
</dbReference>
<dbReference type="Pfam" id="PF08530">
    <property type="entry name" value="PepX_C"/>
    <property type="match status" value="1"/>
</dbReference>
<dbReference type="PANTHER" id="PTHR43056">
    <property type="entry name" value="PEPTIDASE S9 PROLYL OLIGOPEPTIDASE"/>
    <property type="match status" value="1"/>
</dbReference>